<comment type="caution">
    <text evidence="9">The sequence shown here is derived from an EMBL/GenBank/DDBJ whole genome shotgun (WGS) entry which is preliminary data.</text>
</comment>
<comment type="similarity">
    <text evidence="2">Belongs to the MreD family.</text>
</comment>
<evidence type="ECO:0000313" key="10">
    <source>
        <dbReference type="Proteomes" id="UP001446205"/>
    </source>
</evidence>
<protein>
    <submittedName>
        <fullName evidence="9">Rod shape-determining protein MreD</fullName>
    </submittedName>
</protein>
<keyword evidence="7 8" id="KW-0472">Membrane</keyword>
<keyword evidence="4 8" id="KW-0812">Transmembrane</keyword>
<dbReference type="NCBIfam" id="TIGR03426">
    <property type="entry name" value="shape_MreD"/>
    <property type="match status" value="1"/>
</dbReference>
<reference evidence="9 10" key="1">
    <citation type="submission" date="2024-04" db="EMBL/GenBank/DDBJ databases">
        <authorList>
            <person name="Abashina T."/>
            <person name="Shaikin A."/>
        </authorList>
    </citation>
    <scope>NUCLEOTIDE SEQUENCE [LARGE SCALE GENOMIC DNA]</scope>
    <source>
        <strain evidence="9 10">AAFK</strain>
    </source>
</reference>
<dbReference type="InterPro" id="IPR026034">
    <property type="entry name" value="MreD_proteobac"/>
</dbReference>
<evidence type="ECO:0000313" key="9">
    <source>
        <dbReference type="EMBL" id="MEK8089448.1"/>
    </source>
</evidence>
<proteinExistence type="inferred from homology"/>
<dbReference type="PANTHER" id="PTHR37484:SF1">
    <property type="entry name" value="ROD SHAPE-DETERMINING PROTEIN MRED"/>
    <property type="match status" value="1"/>
</dbReference>
<evidence type="ECO:0000256" key="7">
    <source>
        <dbReference type="ARBA" id="ARBA00023136"/>
    </source>
</evidence>
<evidence type="ECO:0000256" key="2">
    <source>
        <dbReference type="ARBA" id="ARBA00007776"/>
    </source>
</evidence>
<keyword evidence="6 8" id="KW-1133">Transmembrane helix</keyword>
<gene>
    <name evidence="9" type="primary">mreD</name>
    <name evidence="9" type="ORF">WOB96_06670</name>
</gene>
<keyword evidence="10" id="KW-1185">Reference proteome</keyword>
<evidence type="ECO:0000256" key="4">
    <source>
        <dbReference type="ARBA" id="ARBA00022692"/>
    </source>
</evidence>
<comment type="subcellular location">
    <subcellularLocation>
        <location evidence="1">Cell membrane</location>
        <topology evidence="1">Multi-pass membrane protein</topology>
    </subcellularLocation>
</comment>
<dbReference type="RefSeq" id="WP_341370506.1">
    <property type="nucleotide sequence ID" value="NZ_JBBPCO010000005.1"/>
</dbReference>
<dbReference type="Proteomes" id="UP001446205">
    <property type="component" value="Unassembled WGS sequence"/>
</dbReference>
<keyword evidence="5" id="KW-0133">Cell shape</keyword>
<dbReference type="PIRSF" id="PIRSF018472">
    <property type="entry name" value="MreD_proteobac"/>
    <property type="match status" value="1"/>
</dbReference>
<dbReference type="EMBL" id="JBBPCO010000005">
    <property type="protein sequence ID" value="MEK8089448.1"/>
    <property type="molecule type" value="Genomic_DNA"/>
</dbReference>
<dbReference type="Pfam" id="PF04093">
    <property type="entry name" value="MreD"/>
    <property type="match status" value="1"/>
</dbReference>
<feature type="transmembrane region" description="Helical" evidence="8">
    <location>
        <begin position="129"/>
        <end position="149"/>
    </location>
</feature>
<dbReference type="PANTHER" id="PTHR37484">
    <property type="entry name" value="ROD SHAPE-DETERMINING PROTEIN MRED"/>
    <property type="match status" value="1"/>
</dbReference>
<feature type="transmembrane region" description="Helical" evidence="8">
    <location>
        <begin position="32"/>
        <end position="56"/>
    </location>
</feature>
<feature type="transmembrane region" description="Helical" evidence="8">
    <location>
        <begin position="6"/>
        <end position="25"/>
    </location>
</feature>
<keyword evidence="3" id="KW-1003">Cell membrane</keyword>
<name>A0ABU9D9Q9_9PROT</name>
<sequence length="156" mass="17861">MNYLLIPLSLLVGMIADNLALPLDVAQFRPDFTLLILIYWVLMMPRLAGIGTAWVVGLLQDTLSGGWLGLHAFTKSLLAYFTLRLHLQIQIFPPWQQMAIILFYSYLEHVFVWLVRSAWVPTSLQMSDFIQPLTTALFWPLVFLALSAVKRRAKLD</sequence>
<evidence type="ECO:0000256" key="5">
    <source>
        <dbReference type="ARBA" id="ARBA00022960"/>
    </source>
</evidence>
<evidence type="ECO:0000256" key="6">
    <source>
        <dbReference type="ARBA" id="ARBA00022989"/>
    </source>
</evidence>
<evidence type="ECO:0000256" key="3">
    <source>
        <dbReference type="ARBA" id="ARBA00022475"/>
    </source>
</evidence>
<feature type="transmembrane region" description="Helical" evidence="8">
    <location>
        <begin position="99"/>
        <end position="117"/>
    </location>
</feature>
<dbReference type="InterPro" id="IPR007227">
    <property type="entry name" value="Cell_shape_determining_MreD"/>
</dbReference>
<evidence type="ECO:0000256" key="8">
    <source>
        <dbReference type="SAM" id="Phobius"/>
    </source>
</evidence>
<evidence type="ECO:0000256" key="1">
    <source>
        <dbReference type="ARBA" id="ARBA00004651"/>
    </source>
</evidence>
<feature type="transmembrane region" description="Helical" evidence="8">
    <location>
        <begin position="68"/>
        <end position="87"/>
    </location>
</feature>
<accession>A0ABU9D9Q9</accession>
<organism evidence="9 10">
    <name type="scientific">Thermithiobacillus plumbiphilus</name>
    <dbReference type="NCBI Taxonomy" id="1729899"/>
    <lineage>
        <taxon>Bacteria</taxon>
        <taxon>Pseudomonadati</taxon>
        <taxon>Pseudomonadota</taxon>
        <taxon>Acidithiobacillia</taxon>
        <taxon>Acidithiobacillales</taxon>
        <taxon>Thermithiobacillaceae</taxon>
        <taxon>Thermithiobacillus</taxon>
    </lineage>
</organism>